<reference evidence="1" key="1">
    <citation type="submission" date="2022-04" db="EMBL/GenBank/DDBJ databases">
        <title>A functionally conserved STORR gene fusion in Papaver species that diverged 16.8 million years ago.</title>
        <authorList>
            <person name="Catania T."/>
        </authorList>
    </citation>
    <scope>NUCLEOTIDE SEQUENCE</scope>
    <source>
        <strain evidence="1">S-188037</strain>
    </source>
</reference>
<sequence>MVFRTLPTRRYPDLKSTSRGTLVCRNQLQDMDLCTALWDLPTDECIRKLKKGARLKKILGNKGRGKEEVRGICECDPNSSIQKHLDSNLVESLDVMERGCVRGMGGEVSKTEIFASAACREHSRIENLKNQGLKTQLNPLEARFNVFEAERQDNNTAQPSAAASQQNLITRCVLRNSKKTAVALGCVNFSTPPNDAK</sequence>
<organism evidence="1 2">
    <name type="scientific">Papaver atlanticum</name>
    <dbReference type="NCBI Taxonomy" id="357466"/>
    <lineage>
        <taxon>Eukaryota</taxon>
        <taxon>Viridiplantae</taxon>
        <taxon>Streptophyta</taxon>
        <taxon>Embryophyta</taxon>
        <taxon>Tracheophyta</taxon>
        <taxon>Spermatophyta</taxon>
        <taxon>Magnoliopsida</taxon>
        <taxon>Ranunculales</taxon>
        <taxon>Papaveraceae</taxon>
        <taxon>Papaveroideae</taxon>
        <taxon>Papaver</taxon>
    </lineage>
</organism>
<dbReference type="Proteomes" id="UP001202328">
    <property type="component" value="Unassembled WGS sequence"/>
</dbReference>
<keyword evidence="2" id="KW-1185">Reference proteome</keyword>
<comment type="caution">
    <text evidence="1">The sequence shown here is derived from an EMBL/GenBank/DDBJ whole genome shotgun (WGS) entry which is preliminary data.</text>
</comment>
<protein>
    <submittedName>
        <fullName evidence="1">Uncharacterized protein</fullName>
    </submittedName>
</protein>
<dbReference type="EMBL" id="JAJJMB010002020">
    <property type="protein sequence ID" value="KAI3953832.1"/>
    <property type="molecule type" value="Genomic_DNA"/>
</dbReference>
<accession>A0AAD4TEF7</accession>
<dbReference type="AlphaFoldDB" id="A0AAD4TEF7"/>
<gene>
    <name evidence="1" type="ORF">MKW98_017656</name>
</gene>
<name>A0AAD4TEF7_9MAGN</name>
<proteinExistence type="predicted"/>
<evidence type="ECO:0000313" key="1">
    <source>
        <dbReference type="EMBL" id="KAI3953832.1"/>
    </source>
</evidence>
<evidence type="ECO:0000313" key="2">
    <source>
        <dbReference type="Proteomes" id="UP001202328"/>
    </source>
</evidence>